<dbReference type="PANTHER" id="PTHR36842:SF1">
    <property type="entry name" value="PROTEIN TOLB"/>
    <property type="match status" value="1"/>
</dbReference>
<dbReference type="RefSeq" id="WP_256712989.1">
    <property type="nucleotide sequence ID" value="NZ_FMID01000047.1"/>
</dbReference>
<dbReference type="Proteomes" id="UP000184671">
    <property type="component" value="Unassembled WGS sequence"/>
</dbReference>
<dbReference type="InterPro" id="IPR008964">
    <property type="entry name" value="Invasin/intimin_cell_adhesion"/>
</dbReference>
<feature type="transmembrane region" description="Helical" evidence="2">
    <location>
        <begin position="1442"/>
        <end position="1460"/>
    </location>
</feature>
<organism evidence="4 5">
    <name type="scientific">Methanoculleus chikugoensis</name>
    <dbReference type="NCBI Taxonomy" id="118126"/>
    <lineage>
        <taxon>Archaea</taxon>
        <taxon>Methanobacteriati</taxon>
        <taxon>Methanobacteriota</taxon>
        <taxon>Stenosarchaea group</taxon>
        <taxon>Methanomicrobia</taxon>
        <taxon>Methanomicrobiales</taxon>
        <taxon>Methanomicrobiaceae</taxon>
        <taxon>Methanoculleus</taxon>
    </lineage>
</organism>
<dbReference type="SUPFAM" id="SSF69304">
    <property type="entry name" value="Tricorn protease N-terminal domain"/>
    <property type="match status" value="2"/>
</dbReference>
<evidence type="ECO:0000259" key="3">
    <source>
        <dbReference type="SMART" id="SM00635"/>
    </source>
</evidence>
<accession>A0A1M4MMG5</accession>
<protein>
    <submittedName>
        <fullName evidence="4">Beta propeller repeat</fullName>
    </submittedName>
</protein>
<dbReference type="PANTHER" id="PTHR36842">
    <property type="entry name" value="PROTEIN TOLB HOMOLOG"/>
    <property type="match status" value="1"/>
</dbReference>
<dbReference type="STRING" id="118126.L21_2036"/>
<keyword evidence="2" id="KW-0812">Transmembrane</keyword>
<evidence type="ECO:0000256" key="2">
    <source>
        <dbReference type="SAM" id="Phobius"/>
    </source>
</evidence>
<feature type="domain" description="BIG2" evidence="3">
    <location>
        <begin position="1053"/>
        <end position="1134"/>
    </location>
</feature>
<evidence type="ECO:0000313" key="5">
    <source>
        <dbReference type="Proteomes" id="UP000184671"/>
    </source>
</evidence>
<feature type="domain" description="BIG2" evidence="3">
    <location>
        <begin position="1141"/>
        <end position="1221"/>
    </location>
</feature>
<feature type="domain" description="BIG2" evidence="3">
    <location>
        <begin position="621"/>
        <end position="701"/>
    </location>
</feature>
<feature type="domain" description="BIG2" evidence="3">
    <location>
        <begin position="969"/>
        <end position="1046"/>
    </location>
</feature>
<reference evidence="4 5" key="1">
    <citation type="submission" date="2016-08" db="EMBL/GenBank/DDBJ databases">
        <authorList>
            <person name="Seilhamer J.J."/>
        </authorList>
    </citation>
    <scope>NUCLEOTIDE SEQUENCE [LARGE SCALE GENOMIC DNA]</scope>
    <source>
        <strain evidence="4">L21-II-0</strain>
    </source>
</reference>
<dbReference type="SMART" id="SM00635">
    <property type="entry name" value="BID_2"/>
    <property type="match status" value="10"/>
</dbReference>
<keyword evidence="2" id="KW-1133">Transmembrane helix</keyword>
<feature type="domain" description="BIG2" evidence="3">
    <location>
        <begin position="352"/>
        <end position="432"/>
    </location>
</feature>
<feature type="domain" description="BIG2" evidence="3">
    <location>
        <begin position="797"/>
        <end position="877"/>
    </location>
</feature>
<gene>
    <name evidence="4" type="ORF">L21_2036</name>
</gene>
<dbReference type="Gene3D" id="2.60.40.1080">
    <property type="match status" value="10"/>
</dbReference>
<dbReference type="NCBIfam" id="TIGR04275">
    <property type="entry name" value="beta_prop_Msarc"/>
    <property type="match status" value="3"/>
</dbReference>
<feature type="domain" description="BIG2" evidence="3">
    <location>
        <begin position="442"/>
        <end position="523"/>
    </location>
</feature>
<dbReference type="InterPro" id="IPR011042">
    <property type="entry name" value="6-blade_b-propeller_TolB-like"/>
</dbReference>
<dbReference type="Gene3D" id="2.120.10.30">
    <property type="entry name" value="TolB, C-terminal domain"/>
    <property type="match status" value="1"/>
</dbReference>
<dbReference type="NCBIfam" id="TIGR04213">
    <property type="entry name" value="PGF_pre_PGF"/>
    <property type="match status" value="1"/>
</dbReference>
<feature type="region of interest" description="Disordered" evidence="1">
    <location>
        <begin position="1222"/>
        <end position="1255"/>
    </location>
</feature>
<name>A0A1M4MMG5_9EURY</name>
<proteinExistence type="predicted"/>
<sequence length="1464" mass="154259">MTKHTYLLLLCAVVAIGMLVPPVMAVEAALGEDLYSPFNKAQEWPDIDGNMIVWEDDRNGNKDIYFGTVDKFRADPYRGMQYPSYSGESITDNPASQEKPSISGDYIVWQDNRNGNWDIYLHRRSTGEETQLTTDPGKQWMPIVRGNYVAWYDDSTGSTNIVLYDIREGAVKATIDADAKTTISGGSTEFKPALSERYVAWVNASDGERVWYYDIEAGTSGPVSTNKVTQSWPSLYGSIVTWEDRRVNADIYMTDLDDPSGEERRITFDTSEQVSPAISASIIAWEDMRVPARSIFMYDHVSSGEEMSVVLAKDTRDEHLYPAVSGNTIVWQRGRGPDSNLYIFVYDPGAPELTTIEVKPSTGPLEIGDTELFTATALDQSGEEMTDVEFDWTCSNTTVGTIDGTGLFTAHAAGTATITATAEGINGTATVTVNADEPEEPALDRIEVKPSTGPLEIGDTELFTATAFDQFEEEMTGIAFNWSCDNETVGTIDNSTGLFTAKSAGTATITASAGDKSGEATVTVTTEALIAKDIVIDPPTPTLEVDGTVTFEATVRDQFGGEMSGVAVTWASDNETVGTIDNASGLFIALAAGTTTVTATAGDLSETATVTVTADEHEEPALERIEVEPDTATLDVGDTEQFTATALDQNGLEMTGIVFNWSCDNETVGEIDDTGCFTALAEGTANVTASAGNVSRTATVTVNAEDPAEPVLTSITLTPPRATLDVDDIQRFMVTGHDRNGNAMPAGEVDWACSDETVGTIDGEGCFTALTAGTATVTATAGNCSAGVTVTVNEWPALAKIAVVPSTATLETGDELEFEVVAFDRFGDIVEDAEITWECSDENVGTIDECGVFTALDGGTATITAYGDGAEGTATITVNCNDPVLSRIVVTPVAITLAAGDTATFTATALDQDGCEMPDVEIDWCCSNEAVGTIDLCSGAFSALDCGTATVTASAEGVTGTAEVGVTDESAGVVVSPSAITLNCGDEWQFTAVYDLQDNAGSLIGWSCVDPGVGEITDDGLFTARGEGSTTVTATAGDASGTATVTVRSTAPELARIEVSPSDFCIPAGNCLTLTATAFDQYGYEMPDVIIDWESSDDCVGEIDLCSGAFTALSDGEVTLTASANGVSGSACVTVEPSLPVPACIEVDPSEDTLAPGGTREFTATVFDQCENEMDWVRVRWSCSDDDVGTIDRSGLFAAFSLGSTDVTACAGGVEGTATVTVTAAPTTDPTPDPTPDPTQTPTNPGSNKRAYSDGGGDTGPTFFAGICENLKGGETHTFSGIDVTSVGSIAITAADNIPRLLMTVKETGCPNLAAPPGGSTYEYVEIAVSWANPNQIGGATLTFTIPAKWLEEHDMLPEDVRLMRYVNGGWQILETEVVGEESGKYRFRATTPGFSTFAIAAMPENVTMTTETNVTTEATATPEGTETMTTAPTVAATTTPAAPLVYAPFLAPLAFLLWARKRR</sequence>
<feature type="domain" description="BIG2" evidence="3">
    <location>
        <begin position="884"/>
        <end position="965"/>
    </location>
</feature>
<feature type="compositionally biased region" description="Pro residues" evidence="1">
    <location>
        <begin position="1229"/>
        <end position="1239"/>
    </location>
</feature>
<feature type="domain" description="BIG2" evidence="3">
    <location>
        <begin position="530"/>
        <end position="611"/>
    </location>
</feature>
<evidence type="ECO:0000313" key="4">
    <source>
        <dbReference type="EMBL" id="SCL76115.1"/>
    </source>
</evidence>
<evidence type="ECO:0000256" key="1">
    <source>
        <dbReference type="SAM" id="MobiDB-lite"/>
    </source>
</evidence>
<dbReference type="Pfam" id="PF02368">
    <property type="entry name" value="Big_2"/>
    <property type="match status" value="7"/>
</dbReference>
<keyword evidence="2" id="KW-0472">Membrane</keyword>
<dbReference type="InterPro" id="IPR026453">
    <property type="entry name" value="PGF_pre_PGF"/>
</dbReference>
<dbReference type="EMBL" id="FMID01000047">
    <property type="protein sequence ID" value="SCL76115.1"/>
    <property type="molecule type" value="Genomic_DNA"/>
</dbReference>
<dbReference type="InterPro" id="IPR003343">
    <property type="entry name" value="Big_2"/>
</dbReference>
<dbReference type="SUPFAM" id="SSF49373">
    <property type="entry name" value="Invasin/intimin cell-adhesion fragments"/>
    <property type="match status" value="10"/>
</dbReference>
<feature type="domain" description="BIG2" evidence="3">
    <location>
        <begin position="711"/>
        <end position="791"/>
    </location>
</feature>
<dbReference type="InterPro" id="IPR027618">
    <property type="entry name" value="Beta_prop_Msarc"/>
</dbReference>